<reference evidence="10 11" key="1">
    <citation type="submission" date="2015-04" db="EMBL/GenBank/DDBJ databases">
        <title>Microcin producing Clostridium sp. JC272T.</title>
        <authorList>
            <person name="Jyothsna T."/>
            <person name="Sasikala C."/>
            <person name="Ramana C."/>
        </authorList>
    </citation>
    <scope>NUCLEOTIDE SEQUENCE [LARGE SCALE GENOMIC DNA]</scope>
    <source>
        <strain evidence="10 11">JC272</strain>
    </source>
</reference>
<protein>
    <recommendedName>
        <fullName evidence="4">Aldehyde dehydrogenase</fullName>
    </recommendedName>
</protein>
<evidence type="ECO:0000256" key="3">
    <source>
        <dbReference type="ARBA" id="ARBA00023027"/>
    </source>
</evidence>
<dbReference type="FunFam" id="3.40.605.10:FF:000004">
    <property type="entry name" value="Aldehyde dehydrogenase"/>
    <property type="match status" value="1"/>
</dbReference>
<keyword evidence="11" id="KW-1185">Reference proteome</keyword>
<dbReference type="PROSITE" id="PS00687">
    <property type="entry name" value="ALDEHYDE_DEHYDR_GLU"/>
    <property type="match status" value="1"/>
</dbReference>
<dbReference type="GO" id="GO:0004029">
    <property type="term" value="F:aldehyde dehydrogenase (NAD+) activity"/>
    <property type="evidence" value="ECO:0007669"/>
    <property type="project" value="TreeGrafter"/>
</dbReference>
<keyword evidence="3" id="KW-0520">NAD</keyword>
<dbReference type="PANTHER" id="PTHR43570">
    <property type="entry name" value="ALDEHYDE DEHYDROGENASE"/>
    <property type="match status" value="1"/>
</dbReference>
<dbReference type="FunFam" id="3.40.309.10:FF:000025">
    <property type="entry name" value="Aldehyde dehydrogenase"/>
    <property type="match status" value="1"/>
</dbReference>
<name>A0A0M3DGI4_9FIRM</name>
<dbReference type="AlphaFoldDB" id="A0A0M3DGI4"/>
<evidence type="ECO:0000256" key="1">
    <source>
        <dbReference type="ARBA" id="ARBA00009986"/>
    </source>
</evidence>
<proteinExistence type="inferred from homology"/>
<dbReference type="PIRSF" id="PIRSF036492">
    <property type="entry name" value="ALDH"/>
    <property type="match status" value="1"/>
</dbReference>
<comment type="caution">
    <text evidence="10">The sequence shown here is derived from an EMBL/GenBank/DDBJ whole genome shotgun (WGS) entry which is preliminary data.</text>
</comment>
<evidence type="ECO:0000256" key="5">
    <source>
        <dbReference type="PIRSR" id="PIRSR036492-1"/>
    </source>
</evidence>
<keyword evidence="8" id="KW-0175">Coiled coil</keyword>
<dbReference type="InterPro" id="IPR029510">
    <property type="entry name" value="Ald_DH_CS_GLU"/>
</dbReference>
<organism evidence="10 11">
    <name type="scientific">Paraclostridium benzoelyticum</name>
    <dbReference type="NCBI Taxonomy" id="1629550"/>
    <lineage>
        <taxon>Bacteria</taxon>
        <taxon>Bacillati</taxon>
        <taxon>Bacillota</taxon>
        <taxon>Clostridia</taxon>
        <taxon>Peptostreptococcales</taxon>
        <taxon>Peptostreptococcaceae</taxon>
        <taxon>Paraclostridium</taxon>
    </lineage>
</organism>
<feature type="coiled-coil region" evidence="8">
    <location>
        <begin position="24"/>
        <end position="51"/>
    </location>
</feature>
<dbReference type="Pfam" id="PF00171">
    <property type="entry name" value="Aldedh"/>
    <property type="match status" value="1"/>
</dbReference>
<dbReference type="PROSITE" id="PS00070">
    <property type="entry name" value="ALDEHYDE_DEHYDR_CYS"/>
    <property type="match status" value="1"/>
</dbReference>
<evidence type="ECO:0000256" key="4">
    <source>
        <dbReference type="PIRNR" id="PIRNR036492"/>
    </source>
</evidence>
<feature type="domain" description="Aldehyde dehydrogenase" evidence="9">
    <location>
        <begin position="13"/>
        <end position="431"/>
    </location>
</feature>
<dbReference type="GO" id="GO:0006081">
    <property type="term" value="P:aldehyde metabolic process"/>
    <property type="evidence" value="ECO:0007669"/>
    <property type="project" value="InterPro"/>
</dbReference>
<evidence type="ECO:0000313" key="10">
    <source>
        <dbReference type="EMBL" id="KKY01241.1"/>
    </source>
</evidence>
<gene>
    <name evidence="10" type="ORF">VN21_09775</name>
</gene>
<dbReference type="Gene3D" id="3.40.309.10">
    <property type="entry name" value="Aldehyde Dehydrogenase, Chain A, domain 2"/>
    <property type="match status" value="1"/>
</dbReference>
<evidence type="ECO:0000256" key="7">
    <source>
        <dbReference type="RuleBase" id="RU003345"/>
    </source>
</evidence>
<feature type="active site" evidence="5">
    <location>
        <position position="245"/>
    </location>
</feature>
<dbReference type="InterPro" id="IPR016160">
    <property type="entry name" value="Ald_DH_CS_CYS"/>
</dbReference>
<sequence>MLKPYIDILENQRRHLNEVGTISVEDRIKALKDLKQTIKKYENEIIDALYKDLGKSEFESYTTEVGFIYRSINHALKNIKKWNKVKRVRNDIAQMPGKSYVYNSAYGSVLIIGPYNYPFQLTIEPLIGAIAGGNTVVIKPSEYTTNVEYILVKIIKECFNSNYIDIVVGDYNVNSNLLDLNFDYIFFTGSVNVGKIVMEKASKNLIPTTLELGGKSPTIVDKTAKLDVAAKRIAWGKFANAGQTCVAPDYLLVHEDIYEEFIQKLKITITNFYGEKIKDSKDFGRIVNDRHMSRLKDILDKDHEKIVFGGETEMETRYISPTILKDVNYNDAVMQDEIFGPIMPIIKYSELDDIRFYLNLHQTPLALYVFSEDKYFSDYIIKNFTFGGGCINDTITHVASTNLPFGGVKTSGIGRYHGYNSFKTFTYEKAIVKRSSKIDINLVFPPYKDKLKLIKKVMK</sequence>
<evidence type="ECO:0000256" key="6">
    <source>
        <dbReference type="PROSITE-ProRule" id="PRU10007"/>
    </source>
</evidence>
<dbReference type="Proteomes" id="UP000034407">
    <property type="component" value="Unassembled WGS sequence"/>
</dbReference>
<evidence type="ECO:0000256" key="2">
    <source>
        <dbReference type="ARBA" id="ARBA00023002"/>
    </source>
</evidence>
<keyword evidence="2 4" id="KW-0560">Oxidoreductase</keyword>
<dbReference type="SUPFAM" id="SSF53720">
    <property type="entry name" value="ALDH-like"/>
    <property type="match status" value="1"/>
</dbReference>
<dbReference type="InterPro" id="IPR016163">
    <property type="entry name" value="Ald_DH_C"/>
</dbReference>
<dbReference type="CDD" id="cd07136">
    <property type="entry name" value="ALDH_YwdH-P39616"/>
    <property type="match status" value="1"/>
</dbReference>
<dbReference type="InterPro" id="IPR012394">
    <property type="entry name" value="Aldehyde_DH_NAD(P)"/>
</dbReference>
<accession>A0A0M3DGI4</accession>
<dbReference type="GO" id="GO:0005737">
    <property type="term" value="C:cytoplasm"/>
    <property type="evidence" value="ECO:0007669"/>
    <property type="project" value="TreeGrafter"/>
</dbReference>
<evidence type="ECO:0000259" key="9">
    <source>
        <dbReference type="Pfam" id="PF00171"/>
    </source>
</evidence>
<dbReference type="InterPro" id="IPR015590">
    <property type="entry name" value="Aldehyde_DH_dom"/>
</dbReference>
<dbReference type="PATRIC" id="fig|1629550.3.peg.1403"/>
<evidence type="ECO:0000313" key="11">
    <source>
        <dbReference type="Proteomes" id="UP000034407"/>
    </source>
</evidence>
<dbReference type="InterPro" id="IPR016161">
    <property type="entry name" value="Ald_DH/histidinol_DH"/>
</dbReference>
<dbReference type="EMBL" id="LBBT01000205">
    <property type="protein sequence ID" value="KKY01241.1"/>
    <property type="molecule type" value="Genomic_DNA"/>
</dbReference>
<dbReference type="InterPro" id="IPR016162">
    <property type="entry name" value="Ald_DH_N"/>
</dbReference>
<dbReference type="PANTHER" id="PTHR43570:SF16">
    <property type="entry name" value="ALDEHYDE DEHYDROGENASE TYPE III, ISOFORM Q"/>
    <property type="match status" value="1"/>
</dbReference>
<evidence type="ECO:0000256" key="8">
    <source>
        <dbReference type="SAM" id="Coils"/>
    </source>
</evidence>
<feature type="active site" evidence="5 6">
    <location>
        <position position="211"/>
    </location>
</feature>
<dbReference type="Gene3D" id="3.40.605.10">
    <property type="entry name" value="Aldehyde Dehydrogenase, Chain A, domain 1"/>
    <property type="match status" value="1"/>
</dbReference>
<comment type="similarity">
    <text evidence="1 4 7">Belongs to the aldehyde dehydrogenase family.</text>
</comment>